<dbReference type="FunFam" id="2.60.120.180:FF:000001">
    <property type="entry name" value="Endo-1,4-beta-xylanase"/>
    <property type="match status" value="1"/>
</dbReference>
<dbReference type="EMBL" id="CAVMBE010000008">
    <property type="protein sequence ID" value="CAK3866810.1"/>
    <property type="molecule type" value="Genomic_DNA"/>
</dbReference>
<reference evidence="14" key="1">
    <citation type="submission" date="2023-11" db="EMBL/GenBank/DDBJ databases">
        <authorList>
            <person name="Alioto T."/>
            <person name="Alioto T."/>
            <person name="Gomez Garrido J."/>
        </authorList>
    </citation>
    <scope>NUCLEOTIDE SEQUENCE</scope>
</reference>
<evidence type="ECO:0000256" key="11">
    <source>
        <dbReference type="RuleBase" id="RU362015"/>
    </source>
</evidence>
<comment type="caution">
    <text evidence="14">The sequence shown here is derived from an EMBL/GenBank/DDBJ whole genome shotgun (WGS) entry which is preliminary data.</text>
</comment>
<keyword evidence="8 10" id="KW-0326">Glycosidase</keyword>
<evidence type="ECO:0000256" key="5">
    <source>
        <dbReference type="ARBA" id="ARBA00022651"/>
    </source>
</evidence>
<dbReference type="InterPro" id="IPR033123">
    <property type="entry name" value="GH11_dom"/>
</dbReference>
<evidence type="ECO:0000313" key="15">
    <source>
        <dbReference type="Proteomes" id="UP001296104"/>
    </source>
</evidence>
<dbReference type="Gene3D" id="2.60.120.180">
    <property type="match status" value="1"/>
</dbReference>
<dbReference type="SUPFAM" id="SSF49899">
    <property type="entry name" value="Concanavalin A-like lectins/glucanases"/>
    <property type="match status" value="1"/>
</dbReference>
<dbReference type="Pfam" id="PF00457">
    <property type="entry name" value="Glyco_hydro_11"/>
    <property type="match status" value="1"/>
</dbReference>
<dbReference type="InterPro" id="IPR013319">
    <property type="entry name" value="GH11/12"/>
</dbReference>
<keyword evidence="15" id="KW-1185">Reference proteome</keyword>
<evidence type="ECO:0000256" key="4">
    <source>
        <dbReference type="ARBA" id="ARBA00012590"/>
    </source>
</evidence>
<comment type="similarity">
    <text evidence="3 10 11">Belongs to the glycosyl hydrolase 11 (cellulase G) family.</text>
</comment>
<evidence type="ECO:0000256" key="12">
    <source>
        <dbReference type="SAM" id="SignalP"/>
    </source>
</evidence>
<gene>
    <name evidence="14" type="ORF">LECACI_7A001913</name>
</gene>
<evidence type="ECO:0000313" key="14">
    <source>
        <dbReference type="EMBL" id="CAK3866810.1"/>
    </source>
</evidence>
<dbReference type="GO" id="GO:0045493">
    <property type="term" value="P:xylan catabolic process"/>
    <property type="evidence" value="ECO:0007669"/>
    <property type="project" value="UniProtKB-UniRule"/>
</dbReference>
<comment type="catalytic activity">
    <reaction evidence="1 10 11">
        <text>Endohydrolysis of (1-&gt;4)-beta-D-xylosidic linkages in xylans.</text>
        <dbReference type="EC" id="3.2.1.8"/>
    </reaction>
</comment>
<dbReference type="PRINTS" id="PR00911">
    <property type="entry name" value="GLHYDRLASE11"/>
</dbReference>
<evidence type="ECO:0000256" key="3">
    <source>
        <dbReference type="ARBA" id="ARBA00007792"/>
    </source>
</evidence>
<evidence type="ECO:0000256" key="6">
    <source>
        <dbReference type="ARBA" id="ARBA00022801"/>
    </source>
</evidence>
<keyword evidence="5 10" id="KW-0858">Xylan degradation</keyword>
<evidence type="ECO:0000256" key="9">
    <source>
        <dbReference type="ARBA" id="ARBA00023326"/>
    </source>
</evidence>
<name>A0AAI9E8E3_9PEZI</name>
<feature type="chain" id="PRO_5042605088" description="Endo-1,4-beta-xylanase" evidence="12">
    <location>
        <begin position="22"/>
        <end position="222"/>
    </location>
</feature>
<evidence type="ECO:0000259" key="13">
    <source>
        <dbReference type="PROSITE" id="PS51761"/>
    </source>
</evidence>
<dbReference type="InterPro" id="IPR001137">
    <property type="entry name" value="Glyco_hydro_11"/>
</dbReference>
<feature type="signal peptide" evidence="12">
    <location>
        <begin position="1"/>
        <end position="21"/>
    </location>
</feature>
<dbReference type="PANTHER" id="PTHR46828:SF2">
    <property type="entry name" value="ENDO-1,4-BETA-XYLANASE A-RELATED"/>
    <property type="match status" value="1"/>
</dbReference>
<keyword evidence="12" id="KW-0732">Signal</keyword>
<evidence type="ECO:0000256" key="8">
    <source>
        <dbReference type="ARBA" id="ARBA00023295"/>
    </source>
</evidence>
<dbReference type="AlphaFoldDB" id="A0AAI9E8E3"/>
<keyword evidence="7 10" id="KW-0119">Carbohydrate metabolism</keyword>
<protein>
    <recommendedName>
        <fullName evidence="4 10">Endo-1,4-beta-xylanase</fullName>
        <ecNumber evidence="4 10">3.2.1.8</ecNumber>
    </recommendedName>
</protein>
<feature type="active site" description="Nucleophile" evidence="10">
    <location>
        <position position="117"/>
    </location>
</feature>
<dbReference type="InterPro" id="IPR013320">
    <property type="entry name" value="ConA-like_dom_sf"/>
</dbReference>
<dbReference type="GO" id="GO:0031176">
    <property type="term" value="F:endo-1,4-beta-xylanase activity"/>
    <property type="evidence" value="ECO:0007669"/>
    <property type="project" value="UniProtKB-UniRule"/>
</dbReference>
<dbReference type="PROSITE" id="PS51761">
    <property type="entry name" value="GH11_3"/>
    <property type="match status" value="1"/>
</dbReference>
<feature type="domain" description="GH11" evidence="13">
    <location>
        <begin position="31"/>
        <end position="222"/>
    </location>
</feature>
<evidence type="ECO:0000256" key="10">
    <source>
        <dbReference type="PROSITE-ProRule" id="PRU01097"/>
    </source>
</evidence>
<proteinExistence type="inferred from homology"/>
<evidence type="ECO:0000256" key="7">
    <source>
        <dbReference type="ARBA" id="ARBA00023277"/>
    </source>
</evidence>
<organism evidence="14 15">
    <name type="scientific">Lecanosticta acicola</name>
    <dbReference type="NCBI Taxonomy" id="111012"/>
    <lineage>
        <taxon>Eukaryota</taxon>
        <taxon>Fungi</taxon>
        <taxon>Dikarya</taxon>
        <taxon>Ascomycota</taxon>
        <taxon>Pezizomycotina</taxon>
        <taxon>Dothideomycetes</taxon>
        <taxon>Dothideomycetidae</taxon>
        <taxon>Mycosphaerellales</taxon>
        <taxon>Mycosphaerellaceae</taxon>
        <taxon>Lecanosticta</taxon>
    </lineage>
</organism>
<sequence length="222" mass="23928">MFSRASLAVILPFLALIGTNASPTDNEKRAAITTSQTGTSGGYYYSFWVDESGDVQYTNGNGGEYSVTWSEGSTDFVAGKGWQTGSARDITFSADYDPAGENTYLSVYGWTTNPLHEYYITESYGDYNPGTAGTHLGTVSSDGSTYDIYTATRENAASVEGTQTFTQFWSVRQNKRTSGTVTTQNHFNAWAAAGLKMGTTFNYQIVAVEGYKSKGTATVTVG</sequence>
<keyword evidence="9 10" id="KW-0624">Polysaccharide degradation</keyword>
<feature type="active site" description="Proton donor" evidence="10">
    <location>
        <position position="209"/>
    </location>
</feature>
<evidence type="ECO:0000256" key="1">
    <source>
        <dbReference type="ARBA" id="ARBA00000681"/>
    </source>
</evidence>
<comment type="pathway">
    <text evidence="2 10 11">Glycan degradation; xylan degradation.</text>
</comment>
<dbReference type="PANTHER" id="PTHR46828">
    <property type="entry name" value="ENDO-1,4-BETA-XYLANASE A-RELATED"/>
    <property type="match status" value="1"/>
</dbReference>
<accession>A0AAI9E8E3</accession>
<dbReference type="Proteomes" id="UP001296104">
    <property type="component" value="Unassembled WGS sequence"/>
</dbReference>
<evidence type="ECO:0000256" key="2">
    <source>
        <dbReference type="ARBA" id="ARBA00004851"/>
    </source>
</evidence>
<dbReference type="EC" id="3.2.1.8" evidence="4 10"/>
<keyword evidence="6 10" id="KW-0378">Hydrolase</keyword>